<keyword evidence="2 6" id="KW-0963">Cytoplasm</keyword>
<dbReference type="InterPro" id="IPR016437">
    <property type="entry name" value="MCT-1/Tma20"/>
</dbReference>
<comment type="function">
    <text evidence="3 6">Involved in translation.</text>
</comment>
<dbReference type="GO" id="GO:0005737">
    <property type="term" value="C:cytoplasm"/>
    <property type="evidence" value="ECO:0007669"/>
    <property type="project" value="UniProtKB-SubCell"/>
</dbReference>
<dbReference type="InterPro" id="IPR004521">
    <property type="entry name" value="Uncharacterised_CHP00451"/>
</dbReference>
<organism evidence="8 9">
    <name type="scientific">Saccharomyces pastorianus</name>
    <name type="common">Lager yeast</name>
    <name type="synonym">Saccharomyces cerevisiae x Saccharomyces eubayanus</name>
    <dbReference type="NCBI Taxonomy" id="27292"/>
    <lineage>
        <taxon>Eukaryota</taxon>
        <taxon>Fungi</taxon>
        <taxon>Dikarya</taxon>
        <taxon>Ascomycota</taxon>
        <taxon>Saccharomycotina</taxon>
        <taxon>Saccharomycetes</taxon>
        <taxon>Saccharomycetales</taxon>
        <taxon>Saccharomycetaceae</taxon>
        <taxon>Saccharomyces</taxon>
    </lineage>
</organism>
<dbReference type="SUPFAM" id="SSF88697">
    <property type="entry name" value="PUA domain-like"/>
    <property type="match status" value="1"/>
</dbReference>
<keyword evidence="9" id="KW-1185">Reference proteome</keyword>
<dbReference type="NCBIfam" id="TIGR00451">
    <property type="entry name" value="unchar_dom_2"/>
    <property type="match status" value="1"/>
</dbReference>
<dbReference type="PIRSF" id="PIRSF005067">
    <property type="entry name" value="Tma_RNA-bind_prd"/>
    <property type="match status" value="1"/>
</dbReference>
<comment type="subcellular location">
    <subcellularLocation>
        <location evidence="1 6">Cytoplasm</location>
    </subcellularLocation>
</comment>
<dbReference type="PANTHER" id="PTHR22798">
    <property type="entry name" value="MCT-1 PROTEIN"/>
    <property type="match status" value="1"/>
</dbReference>
<evidence type="ECO:0000256" key="1">
    <source>
        <dbReference type="ARBA" id="ARBA00004496"/>
    </source>
</evidence>
<dbReference type="InterPro" id="IPR002478">
    <property type="entry name" value="PUA"/>
</dbReference>
<dbReference type="PROSITE" id="PS50890">
    <property type="entry name" value="PUA"/>
    <property type="match status" value="1"/>
</dbReference>
<dbReference type="OrthoDB" id="10249667at2759"/>
<dbReference type="Gene3D" id="3.10.400.20">
    <property type="match status" value="1"/>
</dbReference>
<gene>
    <name evidence="8" type="primary">TMA20_2</name>
    <name evidence="8" type="ORF">GRS66_007052</name>
</gene>
<evidence type="ECO:0000256" key="4">
    <source>
        <dbReference type="ARBA" id="ARBA00061046"/>
    </source>
</evidence>
<evidence type="ECO:0000256" key="2">
    <source>
        <dbReference type="ARBA" id="ARBA00022490"/>
    </source>
</evidence>
<evidence type="ECO:0000256" key="5">
    <source>
        <dbReference type="ARBA" id="ARBA00070056"/>
    </source>
</evidence>
<evidence type="ECO:0000313" key="8">
    <source>
        <dbReference type="EMBL" id="QID84543.1"/>
    </source>
</evidence>
<dbReference type="CDD" id="cd21155">
    <property type="entry name" value="PUA_MCTS-1-like"/>
    <property type="match status" value="1"/>
</dbReference>
<dbReference type="GO" id="GO:0003723">
    <property type="term" value="F:RNA binding"/>
    <property type="evidence" value="ECO:0007669"/>
    <property type="project" value="InterPro"/>
</dbReference>
<reference evidence="8 9" key="1">
    <citation type="journal article" date="2019" name="BMC Genomics">
        <title>Chromosome level assembly and comparative genome analysis confirm lager-brewing yeasts originated from a single hybridization.</title>
        <authorList>
            <person name="Salazar A.N."/>
            <person name="Gorter de Vries A.R."/>
            <person name="van den Broek M."/>
            <person name="Brouwers N."/>
            <person name="de la Torre Cortes P."/>
            <person name="Kuijpers N.G.A."/>
            <person name="Daran J.G."/>
            <person name="Abeel T."/>
        </authorList>
    </citation>
    <scope>NUCLEOTIDE SEQUENCE [LARGE SCALE GENOMIC DNA]</scope>
    <source>
        <strain evidence="8 9">CBS 1483</strain>
    </source>
</reference>
<accession>A0A6C1E6N6</accession>
<evidence type="ECO:0000313" key="9">
    <source>
        <dbReference type="Proteomes" id="UP000501346"/>
    </source>
</evidence>
<evidence type="ECO:0000256" key="3">
    <source>
        <dbReference type="ARBA" id="ARBA00060251"/>
    </source>
</evidence>
<dbReference type="GO" id="GO:0001731">
    <property type="term" value="P:formation of translation preinitiation complex"/>
    <property type="evidence" value="ECO:0007669"/>
    <property type="project" value="TreeGrafter"/>
</dbReference>
<dbReference type="FunFam" id="3.10.400.20:FF:000001">
    <property type="entry name" value="Malignant T-cell-amplified sequence 1"/>
    <property type="match status" value="1"/>
</dbReference>
<dbReference type="Proteomes" id="UP000501346">
    <property type="component" value="Chromosome SeV"/>
</dbReference>
<evidence type="ECO:0000256" key="6">
    <source>
        <dbReference type="PIRNR" id="PIRNR005067"/>
    </source>
</evidence>
<dbReference type="Pfam" id="PF17832">
    <property type="entry name" value="Pre-PUA"/>
    <property type="match status" value="1"/>
</dbReference>
<sequence>MSNPAYASGFLGGLPRSFQVNKQITNIITNRFTREDVHSRSKVKSSIQRTLKAKLVKQYPKLEDVIDELIPKKSQIELIKCEDKIQLYTVDGEVLFFQKFDELIPSLKLVHKFPEAYPTVQVDRGAIKSVLSGANIMCPGLTSAGAELPPAPGYEKGKIVVINAENKENALAIGELMMSTEEIKSINKGHSIELIHHLGDPLWNFSIE</sequence>
<dbReference type="InterPro" id="IPR015947">
    <property type="entry name" value="PUA-like_sf"/>
</dbReference>
<name>A0A6C1E6N6_SACPS</name>
<dbReference type="PANTHER" id="PTHR22798:SF0">
    <property type="entry name" value="MALIGNANT T-CELL-AMPLIFIED SEQUENCE 1"/>
    <property type="match status" value="1"/>
</dbReference>
<dbReference type="EMBL" id="CP049002">
    <property type="protein sequence ID" value="QID84543.1"/>
    <property type="molecule type" value="Genomic_DNA"/>
</dbReference>
<dbReference type="AlphaFoldDB" id="A0A6C1E6N6"/>
<dbReference type="CDD" id="cd11609">
    <property type="entry name" value="MCT1_N"/>
    <property type="match status" value="1"/>
</dbReference>
<protein>
    <recommendedName>
        <fullName evidence="5 6">Translation machinery-associated protein 20</fullName>
    </recommendedName>
</protein>
<dbReference type="SMART" id="SM00359">
    <property type="entry name" value="PUA"/>
    <property type="match status" value="1"/>
</dbReference>
<proteinExistence type="inferred from homology"/>
<dbReference type="InterPro" id="IPR041366">
    <property type="entry name" value="Pre-PUA"/>
</dbReference>
<feature type="domain" description="PUA" evidence="7">
    <location>
        <begin position="118"/>
        <end position="199"/>
    </location>
</feature>
<evidence type="ECO:0000259" key="7">
    <source>
        <dbReference type="SMART" id="SM00359"/>
    </source>
</evidence>
<dbReference type="Pfam" id="PF01472">
    <property type="entry name" value="PUA"/>
    <property type="match status" value="1"/>
</dbReference>
<comment type="similarity">
    <text evidence="4 6">Belongs to the TMA20 family.</text>
</comment>